<dbReference type="NCBIfam" id="TIGR00254">
    <property type="entry name" value="GGDEF"/>
    <property type="match status" value="1"/>
</dbReference>
<dbReference type="GO" id="GO:0005886">
    <property type="term" value="C:plasma membrane"/>
    <property type="evidence" value="ECO:0007669"/>
    <property type="project" value="TreeGrafter"/>
</dbReference>
<protein>
    <recommendedName>
        <fullName evidence="1">diguanylate cyclase</fullName>
        <ecNumber evidence="1">2.7.7.65</ecNumber>
    </recommendedName>
</protein>
<dbReference type="EMBL" id="SMFU01000007">
    <property type="protein sequence ID" value="TCK08480.1"/>
    <property type="molecule type" value="Genomic_DNA"/>
</dbReference>
<keyword evidence="6" id="KW-1185">Reference proteome</keyword>
<comment type="catalytic activity">
    <reaction evidence="2">
        <text>2 GTP = 3',3'-c-di-GMP + 2 diphosphate</text>
        <dbReference type="Rhea" id="RHEA:24898"/>
        <dbReference type="ChEBI" id="CHEBI:33019"/>
        <dbReference type="ChEBI" id="CHEBI:37565"/>
        <dbReference type="ChEBI" id="CHEBI:58805"/>
        <dbReference type="EC" id="2.7.7.65"/>
    </reaction>
</comment>
<dbReference type="OrthoDB" id="766410at2"/>
<feature type="domain" description="GGDEF" evidence="4">
    <location>
        <begin position="271"/>
        <end position="395"/>
    </location>
</feature>
<name>A0A4R1GMW5_9GAMM</name>
<accession>A0A4R1GMW5</accession>
<dbReference type="PROSITE" id="PS50887">
    <property type="entry name" value="GGDEF"/>
    <property type="match status" value="1"/>
</dbReference>
<evidence type="ECO:0000259" key="4">
    <source>
        <dbReference type="PROSITE" id="PS50887"/>
    </source>
</evidence>
<dbReference type="EC" id="2.7.7.65" evidence="1"/>
<evidence type="ECO:0000313" key="5">
    <source>
        <dbReference type="EMBL" id="TCK08480.1"/>
    </source>
</evidence>
<evidence type="ECO:0000256" key="3">
    <source>
        <dbReference type="SAM" id="MobiDB-lite"/>
    </source>
</evidence>
<dbReference type="Pfam" id="PF00990">
    <property type="entry name" value="GGDEF"/>
    <property type="match status" value="1"/>
</dbReference>
<dbReference type="GO" id="GO:1902201">
    <property type="term" value="P:negative regulation of bacterial-type flagellum-dependent cell motility"/>
    <property type="evidence" value="ECO:0007669"/>
    <property type="project" value="TreeGrafter"/>
</dbReference>
<dbReference type="GO" id="GO:0043709">
    <property type="term" value="P:cell adhesion involved in single-species biofilm formation"/>
    <property type="evidence" value="ECO:0007669"/>
    <property type="project" value="TreeGrafter"/>
</dbReference>
<reference evidence="5 6" key="1">
    <citation type="submission" date="2019-03" db="EMBL/GenBank/DDBJ databases">
        <title>Genomic Encyclopedia of Archaeal and Bacterial Type Strains, Phase II (KMG-II): from individual species to whole genera.</title>
        <authorList>
            <person name="Goeker M."/>
        </authorList>
    </citation>
    <scope>NUCLEOTIDE SEQUENCE [LARGE SCALE GENOMIC DNA]</scope>
    <source>
        <strain evidence="5 6">DSM 27697</strain>
    </source>
</reference>
<comment type="caution">
    <text evidence="5">The sequence shown here is derived from an EMBL/GenBank/DDBJ whole genome shotgun (WGS) entry which is preliminary data.</text>
</comment>
<evidence type="ECO:0000313" key="6">
    <source>
        <dbReference type="Proteomes" id="UP000294546"/>
    </source>
</evidence>
<dbReference type="RefSeq" id="WP_132287193.1">
    <property type="nucleotide sequence ID" value="NZ_SMFU01000007.1"/>
</dbReference>
<dbReference type="GO" id="GO:0052621">
    <property type="term" value="F:diguanylate cyclase activity"/>
    <property type="evidence" value="ECO:0007669"/>
    <property type="project" value="UniProtKB-EC"/>
</dbReference>
<feature type="region of interest" description="Disordered" evidence="3">
    <location>
        <begin position="227"/>
        <end position="249"/>
    </location>
</feature>
<dbReference type="InterPro" id="IPR029787">
    <property type="entry name" value="Nucleotide_cyclase"/>
</dbReference>
<dbReference type="InterPro" id="IPR050469">
    <property type="entry name" value="Diguanylate_Cyclase"/>
</dbReference>
<dbReference type="Gene3D" id="3.30.70.270">
    <property type="match status" value="1"/>
</dbReference>
<dbReference type="CDD" id="cd01949">
    <property type="entry name" value="GGDEF"/>
    <property type="match status" value="1"/>
</dbReference>
<evidence type="ECO:0000256" key="1">
    <source>
        <dbReference type="ARBA" id="ARBA00012528"/>
    </source>
</evidence>
<dbReference type="SUPFAM" id="SSF55073">
    <property type="entry name" value="Nucleotide cyclase"/>
    <property type="match status" value="1"/>
</dbReference>
<dbReference type="PANTHER" id="PTHR45138:SF9">
    <property type="entry name" value="DIGUANYLATE CYCLASE DGCM-RELATED"/>
    <property type="match status" value="1"/>
</dbReference>
<dbReference type="InterPro" id="IPR000160">
    <property type="entry name" value="GGDEF_dom"/>
</dbReference>
<dbReference type="Proteomes" id="UP000294546">
    <property type="component" value="Unassembled WGS sequence"/>
</dbReference>
<proteinExistence type="predicted"/>
<gene>
    <name evidence="5" type="ORF">CLV83_0564</name>
</gene>
<dbReference type="PANTHER" id="PTHR45138">
    <property type="entry name" value="REGULATORY COMPONENTS OF SENSORY TRANSDUCTION SYSTEM"/>
    <property type="match status" value="1"/>
</dbReference>
<dbReference type="SMART" id="SM00267">
    <property type="entry name" value="GGDEF"/>
    <property type="match status" value="1"/>
</dbReference>
<organism evidence="5 6">
    <name type="scientific">Marinobacterium mangrovicola</name>
    <dbReference type="NCBI Taxonomy" id="1476959"/>
    <lineage>
        <taxon>Bacteria</taxon>
        <taxon>Pseudomonadati</taxon>
        <taxon>Pseudomonadota</taxon>
        <taxon>Gammaproteobacteria</taxon>
        <taxon>Oceanospirillales</taxon>
        <taxon>Oceanospirillaceae</taxon>
        <taxon>Marinobacterium</taxon>
    </lineage>
</organism>
<dbReference type="InterPro" id="IPR043128">
    <property type="entry name" value="Rev_trsase/Diguanyl_cyclase"/>
</dbReference>
<dbReference type="AlphaFoldDB" id="A0A4R1GMW5"/>
<sequence>MKARIISELFSSSLLPVALLINNQLKWSNASFEALPSASRDSLIRQHNTAAQDHRFERLSCDEYLLLIGTPSASSRHERRLIRELIPALAAGGDPWLTCARVLGPMIGQTELVAVKHQSEDADELLGHWHDGETLPPRRLTSEHALAEKIYAATEDRLLATNPAQDYPEDSLVADSQPHYFISQRVDSNNKARGYLAILENEKPDTFTENIHLLQLAGDILAGHFASEPESAPESADENTHPRDTLTGLPGRAAFDAALEQAELHYLQSEKNCEMAMLDINGLSAINNLKGIDYGDRVLTLLAGALKAICRSGDQVFRFGGDEFVLLMPFGKHAPPLKKRLTQVEEQLRKETGIDGFSLAFGISSLSETRGSSDDLMLLCDRRLRDSKADQRKET</sequence>
<evidence type="ECO:0000256" key="2">
    <source>
        <dbReference type="ARBA" id="ARBA00034247"/>
    </source>
</evidence>